<gene>
    <name evidence="2" type="ORF">AM587_10013212</name>
</gene>
<protein>
    <submittedName>
        <fullName evidence="2">Uncharacterized protein</fullName>
    </submittedName>
</protein>
<sequence length="379" mass="42852">MAPTPIIPGTLAFLGPAHIPGLAEFRYVRVTTVQGDKRSSPRRVSLDGNTPNQDQAARGPSPRRSPYQRRSPRLEQQRVVIPSHDPLIKLSVDVRLKSTVNQRLSSSGRMGTHRVQCDTWDEVKIKLWDIIHHELKSLAASTGTPPVWTFDEQDPAIEMFEKYTSMRMNTKMLDPWTSAKGRRYLMKNQHESVLLSVYKYGNEIAIIGQLRDFEDQCIGPAAANRGGAAAEDLHQLMISSLKEKWGRRFTAQDMSWRLWASLVLKKPRPQHEREIAKGPPPNLVTQFRPASNASDQHLQRVQHSVKMAKKAVQGMQAKINHFEQTVQVLQTAIVFMNQMLENHLDVIEAMGEDVEIQPDSIETTAALADIPNQEDVDHN</sequence>
<dbReference type="Proteomes" id="UP000052943">
    <property type="component" value="Unassembled WGS sequence"/>
</dbReference>
<evidence type="ECO:0000313" key="2">
    <source>
        <dbReference type="EMBL" id="KUF88896.1"/>
    </source>
</evidence>
<accession>A0A0W8CXF9</accession>
<name>A0A0W8CXF9_PHYNI</name>
<dbReference type="OrthoDB" id="107877at2759"/>
<dbReference type="EMBL" id="LNFO01001761">
    <property type="protein sequence ID" value="KUF88896.1"/>
    <property type="molecule type" value="Genomic_DNA"/>
</dbReference>
<organism evidence="2 3">
    <name type="scientific">Phytophthora nicotianae</name>
    <name type="common">Potato buckeye rot agent</name>
    <name type="synonym">Phytophthora parasitica</name>
    <dbReference type="NCBI Taxonomy" id="4792"/>
    <lineage>
        <taxon>Eukaryota</taxon>
        <taxon>Sar</taxon>
        <taxon>Stramenopiles</taxon>
        <taxon>Oomycota</taxon>
        <taxon>Peronosporomycetes</taxon>
        <taxon>Peronosporales</taxon>
        <taxon>Peronosporaceae</taxon>
        <taxon>Phytophthora</taxon>
    </lineage>
</organism>
<feature type="region of interest" description="Disordered" evidence="1">
    <location>
        <begin position="33"/>
        <end position="78"/>
    </location>
</feature>
<dbReference type="AlphaFoldDB" id="A0A0W8CXF9"/>
<reference evidence="2 3" key="1">
    <citation type="submission" date="2015-11" db="EMBL/GenBank/DDBJ databases">
        <title>Genomes and virulence difference between two physiological races of Phytophthora nicotianae.</title>
        <authorList>
            <person name="Liu H."/>
            <person name="Ma X."/>
            <person name="Yu H."/>
            <person name="Fang D."/>
            <person name="Li Y."/>
            <person name="Wang X."/>
            <person name="Wang W."/>
            <person name="Dong Y."/>
            <person name="Xiao B."/>
        </authorList>
    </citation>
    <scope>NUCLEOTIDE SEQUENCE [LARGE SCALE GENOMIC DNA]</scope>
    <source>
        <strain evidence="3">race 0</strain>
    </source>
</reference>
<proteinExistence type="predicted"/>
<evidence type="ECO:0000313" key="3">
    <source>
        <dbReference type="Proteomes" id="UP000052943"/>
    </source>
</evidence>
<comment type="caution">
    <text evidence="2">The sequence shown here is derived from an EMBL/GenBank/DDBJ whole genome shotgun (WGS) entry which is preliminary data.</text>
</comment>
<evidence type="ECO:0000256" key="1">
    <source>
        <dbReference type="SAM" id="MobiDB-lite"/>
    </source>
</evidence>